<reference evidence="2 3" key="1">
    <citation type="journal article" date="2018" name="Nat. Biotechnol.">
        <title>A standardized bacterial taxonomy based on genome phylogeny substantially revises the tree of life.</title>
        <authorList>
            <person name="Parks D.H."/>
            <person name="Chuvochina M."/>
            <person name="Waite D.W."/>
            <person name="Rinke C."/>
            <person name="Skarshewski A."/>
            <person name="Chaumeil P.A."/>
            <person name="Hugenholtz P."/>
        </authorList>
    </citation>
    <scope>NUCLEOTIDE SEQUENCE [LARGE SCALE GENOMIC DNA]</scope>
    <source>
        <strain evidence="2">UBA9669</strain>
    </source>
</reference>
<protein>
    <submittedName>
        <fullName evidence="2">Uncharacterized protein</fullName>
    </submittedName>
</protein>
<dbReference type="EMBL" id="DPVE01000127">
    <property type="protein sequence ID" value="HCK29938.1"/>
    <property type="molecule type" value="Genomic_DNA"/>
</dbReference>
<keyword evidence="1" id="KW-1133">Transmembrane helix</keyword>
<name>A0A3D2SLP8_9GAMM</name>
<dbReference type="RefSeq" id="WP_049174110.1">
    <property type="nucleotide sequence ID" value="NZ_BKFK01000012.1"/>
</dbReference>
<keyword evidence="1" id="KW-0472">Membrane</keyword>
<dbReference type="AlphaFoldDB" id="A0A3D2SLP8"/>
<gene>
    <name evidence="2" type="ORF">DHW29_06955</name>
</gene>
<feature type="transmembrane region" description="Helical" evidence="1">
    <location>
        <begin position="48"/>
        <end position="68"/>
    </location>
</feature>
<evidence type="ECO:0000313" key="2">
    <source>
        <dbReference type="EMBL" id="HCK29938.1"/>
    </source>
</evidence>
<organism evidence="2 3">
    <name type="scientific">Acinetobacter ursingii</name>
    <dbReference type="NCBI Taxonomy" id="108980"/>
    <lineage>
        <taxon>Bacteria</taxon>
        <taxon>Pseudomonadati</taxon>
        <taxon>Pseudomonadota</taxon>
        <taxon>Gammaproteobacteria</taxon>
        <taxon>Moraxellales</taxon>
        <taxon>Moraxellaceae</taxon>
        <taxon>Acinetobacter</taxon>
    </lineage>
</organism>
<evidence type="ECO:0000313" key="3">
    <source>
        <dbReference type="Proteomes" id="UP000263596"/>
    </source>
</evidence>
<keyword evidence="1" id="KW-0812">Transmembrane</keyword>
<accession>A0A3D2SLP8</accession>
<dbReference type="Proteomes" id="UP000263596">
    <property type="component" value="Unassembled WGS sequence"/>
</dbReference>
<evidence type="ECO:0000256" key="1">
    <source>
        <dbReference type="SAM" id="Phobius"/>
    </source>
</evidence>
<comment type="caution">
    <text evidence="2">The sequence shown here is derived from an EMBL/GenBank/DDBJ whole genome shotgun (WGS) entry which is preliminary data.</text>
</comment>
<proteinExistence type="predicted"/>
<sequence length="91" mass="9607">MNITCPYCHSEHIVRVVQQTTSQGSQQHLTASASFATMGAALSKSLPVSPLIGGIAGVVVGGLFNSLFDNAPRTQSSHSCFQCQSCGQLFY</sequence>